<name>A0AAW0P054_9GOBI</name>
<keyword evidence="2" id="KW-0479">Metal-binding</keyword>
<protein>
    <recommendedName>
        <fullName evidence="3">DDE Tnp4 domain-containing protein</fullName>
    </recommendedName>
</protein>
<accession>A0AAW0P054</accession>
<dbReference type="Pfam" id="PF13359">
    <property type="entry name" value="DDE_Tnp_4"/>
    <property type="match status" value="1"/>
</dbReference>
<comment type="caution">
    <text evidence="4">The sequence shown here is derived from an EMBL/GenBank/DDBJ whole genome shotgun (WGS) entry which is preliminary data.</text>
</comment>
<evidence type="ECO:0000313" key="5">
    <source>
        <dbReference type="Proteomes" id="UP001460270"/>
    </source>
</evidence>
<dbReference type="EMBL" id="JBBPFD010000010">
    <property type="protein sequence ID" value="KAK7909415.1"/>
    <property type="molecule type" value="Genomic_DNA"/>
</dbReference>
<dbReference type="GO" id="GO:0046872">
    <property type="term" value="F:metal ion binding"/>
    <property type="evidence" value="ECO:0007669"/>
    <property type="project" value="UniProtKB-KW"/>
</dbReference>
<organism evidence="4 5">
    <name type="scientific">Mugilogobius chulae</name>
    <name type="common">yellowstripe goby</name>
    <dbReference type="NCBI Taxonomy" id="88201"/>
    <lineage>
        <taxon>Eukaryota</taxon>
        <taxon>Metazoa</taxon>
        <taxon>Chordata</taxon>
        <taxon>Craniata</taxon>
        <taxon>Vertebrata</taxon>
        <taxon>Euteleostomi</taxon>
        <taxon>Actinopterygii</taxon>
        <taxon>Neopterygii</taxon>
        <taxon>Teleostei</taxon>
        <taxon>Neoteleostei</taxon>
        <taxon>Acanthomorphata</taxon>
        <taxon>Gobiaria</taxon>
        <taxon>Gobiiformes</taxon>
        <taxon>Gobioidei</taxon>
        <taxon>Gobiidae</taxon>
        <taxon>Gobionellinae</taxon>
        <taxon>Mugilogobius</taxon>
    </lineage>
</organism>
<dbReference type="Proteomes" id="UP001460270">
    <property type="component" value="Unassembled WGS sequence"/>
</dbReference>
<proteinExistence type="predicted"/>
<comment type="cofactor">
    <cofactor evidence="1">
        <name>a divalent metal cation</name>
        <dbReference type="ChEBI" id="CHEBI:60240"/>
    </cofactor>
</comment>
<evidence type="ECO:0000313" key="4">
    <source>
        <dbReference type="EMBL" id="KAK7909415.1"/>
    </source>
</evidence>
<reference evidence="5" key="1">
    <citation type="submission" date="2024-04" db="EMBL/GenBank/DDBJ databases">
        <title>Salinicola lusitanus LLJ914,a marine bacterium isolated from the Okinawa Trough.</title>
        <authorList>
            <person name="Li J."/>
        </authorList>
    </citation>
    <scope>NUCLEOTIDE SEQUENCE [LARGE SCALE GENOMIC DNA]</scope>
</reference>
<evidence type="ECO:0000256" key="2">
    <source>
        <dbReference type="ARBA" id="ARBA00022723"/>
    </source>
</evidence>
<dbReference type="InterPro" id="IPR027806">
    <property type="entry name" value="HARBI1_dom"/>
</dbReference>
<sequence length="184" mass="21135">MESTSSCNSGSQFCNYQGDFSIVLLAVVDAQYRFWVIGVGGPAFTSDYSPLFLWPMRRSPMRNLMRTFSCRVLPTDERIFDYRLSRAWLVIEDVFGILTSQWRMYRRLIQLRPDLLEQCVKTTCLLHNFIRASCADEAPVLGPFHQHQLVEMDPEDEVNLDDDATGVWNTYKAFFSAEGAVPAE</sequence>
<keyword evidence="5" id="KW-1185">Reference proteome</keyword>
<dbReference type="AlphaFoldDB" id="A0AAW0P054"/>
<evidence type="ECO:0000259" key="3">
    <source>
        <dbReference type="Pfam" id="PF13359"/>
    </source>
</evidence>
<evidence type="ECO:0000256" key="1">
    <source>
        <dbReference type="ARBA" id="ARBA00001968"/>
    </source>
</evidence>
<feature type="domain" description="DDE Tnp4" evidence="3">
    <location>
        <begin position="72"/>
        <end position="128"/>
    </location>
</feature>
<gene>
    <name evidence="4" type="ORF">WMY93_014099</name>
</gene>